<evidence type="ECO:0000313" key="3">
    <source>
        <dbReference type="Proteomes" id="UP001597452"/>
    </source>
</evidence>
<sequence length="115" mass="12713">MYQINIITDKDVDSLLTAILKLIASGIEFFLGIPFVGGAFIFANAWGPLLLMFLFYLAILLLSIKYGYAKWGAITGMVVSIVAFIPVVGMILHWVAFFALLFDGIMNYKQAKARG</sequence>
<gene>
    <name evidence="2" type="ORF">ACFSW4_00470</name>
</gene>
<evidence type="ECO:0008006" key="4">
    <source>
        <dbReference type="Google" id="ProtNLM"/>
    </source>
</evidence>
<feature type="transmembrane region" description="Helical" evidence="1">
    <location>
        <begin position="18"/>
        <end position="42"/>
    </location>
</feature>
<feature type="transmembrane region" description="Helical" evidence="1">
    <location>
        <begin position="74"/>
        <end position="102"/>
    </location>
</feature>
<dbReference type="Proteomes" id="UP001597452">
    <property type="component" value="Unassembled WGS sequence"/>
</dbReference>
<reference evidence="3" key="1">
    <citation type="journal article" date="2019" name="Int. J. Syst. Evol. Microbiol.">
        <title>The Global Catalogue of Microorganisms (GCM) 10K type strain sequencing project: providing services to taxonomists for standard genome sequencing and annotation.</title>
        <authorList>
            <consortium name="The Broad Institute Genomics Platform"/>
            <consortium name="The Broad Institute Genome Sequencing Center for Infectious Disease"/>
            <person name="Wu L."/>
            <person name="Ma J."/>
        </authorList>
    </citation>
    <scope>NUCLEOTIDE SEQUENCE [LARGE SCALE GENOMIC DNA]</scope>
    <source>
        <strain evidence="3">TISTR 1571</strain>
    </source>
</reference>
<comment type="caution">
    <text evidence="2">The sequence shown here is derived from an EMBL/GenBank/DDBJ whole genome shotgun (WGS) entry which is preliminary data.</text>
</comment>
<dbReference type="EMBL" id="JBHUMZ010000004">
    <property type="protein sequence ID" value="MFD2637358.1"/>
    <property type="molecule type" value="Genomic_DNA"/>
</dbReference>
<keyword evidence="1" id="KW-0812">Transmembrane</keyword>
<protein>
    <recommendedName>
        <fullName evidence="4">DUF4233 domain-containing protein</fullName>
    </recommendedName>
</protein>
<evidence type="ECO:0000313" key="2">
    <source>
        <dbReference type="EMBL" id="MFD2637358.1"/>
    </source>
</evidence>
<keyword evidence="1" id="KW-1133">Transmembrane helix</keyword>
<organism evidence="2 3">
    <name type="scientific">Piscibacillus salipiscarius</name>
    <dbReference type="NCBI Taxonomy" id="299480"/>
    <lineage>
        <taxon>Bacteria</taxon>
        <taxon>Bacillati</taxon>
        <taxon>Bacillota</taxon>
        <taxon>Bacilli</taxon>
        <taxon>Bacillales</taxon>
        <taxon>Bacillaceae</taxon>
        <taxon>Piscibacillus</taxon>
    </lineage>
</organism>
<accession>A0ABW5Q5U7</accession>
<evidence type="ECO:0000256" key="1">
    <source>
        <dbReference type="SAM" id="Phobius"/>
    </source>
</evidence>
<keyword evidence="3" id="KW-1185">Reference proteome</keyword>
<name>A0ABW5Q5U7_9BACI</name>
<keyword evidence="1" id="KW-0472">Membrane</keyword>
<proteinExistence type="predicted"/>
<feature type="transmembrane region" description="Helical" evidence="1">
    <location>
        <begin position="49"/>
        <end position="68"/>
    </location>
</feature>